<feature type="compositionally biased region" description="Polar residues" evidence="1">
    <location>
        <begin position="105"/>
        <end position="124"/>
    </location>
</feature>
<dbReference type="Proteomes" id="UP000634136">
    <property type="component" value="Unassembled WGS sequence"/>
</dbReference>
<organism evidence="2 3">
    <name type="scientific">Senna tora</name>
    <dbReference type="NCBI Taxonomy" id="362788"/>
    <lineage>
        <taxon>Eukaryota</taxon>
        <taxon>Viridiplantae</taxon>
        <taxon>Streptophyta</taxon>
        <taxon>Embryophyta</taxon>
        <taxon>Tracheophyta</taxon>
        <taxon>Spermatophyta</taxon>
        <taxon>Magnoliopsida</taxon>
        <taxon>eudicotyledons</taxon>
        <taxon>Gunneridae</taxon>
        <taxon>Pentapetalae</taxon>
        <taxon>rosids</taxon>
        <taxon>fabids</taxon>
        <taxon>Fabales</taxon>
        <taxon>Fabaceae</taxon>
        <taxon>Caesalpinioideae</taxon>
        <taxon>Cassia clade</taxon>
        <taxon>Senna</taxon>
    </lineage>
</organism>
<name>A0A834SZE0_9FABA</name>
<dbReference type="AlphaFoldDB" id="A0A834SZE0"/>
<sequence>MKVSARFFSMEFLTHDFTIATGFHFLNSAASVGSFMVPSMKPSLSFASNAVLTAKLHEMKLLPTSGRKQASIFGGAKAKSKKGRRSVTLLDIKLTDRPIQLGVANEQNCEANRQQSQLRSQPATEPNEASCGVNEANRQRSQTEPVAEPTGNGASCGANRQRSQTEPVAGPTGNRASYGANRQRSQTKPVAEPTGNKASCGANRQRSQMRPVAEPTGNRASYEANRQWSQTEPAAEPHTPFGGDHGSS</sequence>
<proteinExistence type="predicted"/>
<keyword evidence="2" id="KW-0808">Transferase</keyword>
<feature type="region of interest" description="Disordered" evidence="1">
    <location>
        <begin position="105"/>
        <end position="248"/>
    </location>
</feature>
<comment type="caution">
    <text evidence="2">The sequence shown here is derived from an EMBL/GenBank/DDBJ whole genome shotgun (WGS) entry which is preliminary data.</text>
</comment>
<dbReference type="GO" id="GO:0032259">
    <property type="term" value="P:methylation"/>
    <property type="evidence" value="ECO:0007669"/>
    <property type="project" value="UniProtKB-KW"/>
</dbReference>
<reference evidence="2" key="1">
    <citation type="submission" date="2020-09" db="EMBL/GenBank/DDBJ databases">
        <title>Genome-Enabled Discovery of Anthraquinone Biosynthesis in Senna tora.</title>
        <authorList>
            <person name="Kang S.-H."/>
            <person name="Pandey R.P."/>
            <person name="Lee C.-M."/>
            <person name="Sim J.-S."/>
            <person name="Jeong J.-T."/>
            <person name="Choi B.-S."/>
            <person name="Jung M."/>
            <person name="Ginzburg D."/>
            <person name="Zhao K."/>
            <person name="Won S.Y."/>
            <person name="Oh T.-J."/>
            <person name="Yu Y."/>
            <person name="Kim N.-H."/>
            <person name="Lee O.R."/>
            <person name="Lee T.-H."/>
            <person name="Bashyal P."/>
            <person name="Kim T.-S."/>
            <person name="Lee W.-H."/>
            <person name="Kawkins C."/>
            <person name="Kim C.-K."/>
            <person name="Kim J.S."/>
            <person name="Ahn B.O."/>
            <person name="Rhee S.Y."/>
            <person name="Sohng J.K."/>
        </authorList>
    </citation>
    <scope>NUCLEOTIDE SEQUENCE</scope>
    <source>
        <tissue evidence="2">Leaf</tissue>
    </source>
</reference>
<evidence type="ECO:0000256" key="1">
    <source>
        <dbReference type="SAM" id="MobiDB-lite"/>
    </source>
</evidence>
<protein>
    <submittedName>
        <fullName evidence="2">Histone-lysine N-methyltransferase 2C-like isoform X1</fullName>
    </submittedName>
</protein>
<accession>A0A834SZE0</accession>
<dbReference type="GO" id="GO:0008168">
    <property type="term" value="F:methyltransferase activity"/>
    <property type="evidence" value="ECO:0007669"/>
    <property type="project" value="UniProtKB-KW"/>
</dbReference>
<keyword evidence="3" id="KW-1185">Reference proteome</keyword>
<evidence type="ECO:0000313" key="2">
    <source>
        <dbReference type="EMBL" id="KAF7812920.1"/>
    </source>
</evidence>
<dbReference type="EMBL" id="JAAIUW010000010">
    <property type="protein sequence ID" value="KAF7812920.1"/>
    <property type="molecule type" value="Genomic_DNA"/>
</dbReference>
<keyword evidence="2" id="KW-0489">Methyltransferase</keyword>
<evidence type="ECO:0000313" key="3">
    <source>
        <dbReference type="Proteomes" id="UP000634136"/>
    </source>
</evidence>
<gene>
    <name evidence="2" type="ORF">G2W53_033896</name>
</gene>